<dbReference type="OrthoDB" id="9780421at2"/>
<dbReference type="InterPro" id="IPR036280">
    <property type="entry name" value="Multihaem_cyt_sf"/>
</dbReference>
<dbReference type="InterPro" id="IPR010177">
    <property type="entry name" value="Paired_CXXCH_1"/>
</dbReference>
<accession>A0A254TAB9</accession>
<evidence type="ECO:0000313" key="5">
    <source>
        <dbReference type="EMBL" id="OWW19515.1"/>
    </source>
</evidence>
<dbReference type="InterPro" id="IPR020015">
    <property type="entry name" value="Decahaem_cyt-c_DmsE"/>
</dbReference>
<dbReference type="EMBL" id="LSTO01000001">
    <property type="protein sequence ID" value="OWW19515.1"/>
    <property type="molecule type" value="Genomic_DNA"/>
</dbReference>
<dbReference type="Gene3D" id="3.90.10.10">
    <property type="entry name" value="Cytochrome C3"/>
    <property type="match status" value="1"/>
</dbReference>
<protein>
    <submittedName>
        <fullName evidence="5">Cytochrome C</fullName>
    </submittedName>
</protein>
<feature type="domain" description="Doubled CXXCH motif" evidence="3">
    <location>
        <begin position="225"/>
        <end position="262"/>
    </location>
</feature>
<dbReference type="SUPFAM" id="SSF48695">
    <property type="entry name" value="Multiheme cytochromes"/>
    <property type="match status" value="1"/>
</dbReference>
<evidence type="ECO:0000256" key="2">
    <source>
        <dbReference type="SAM" id="SignalP"/>
    </source>
</evidence>
<feature type="signal peptide" evidence="2">
    <location>
        <begin position="1"/>
        <end position="25"/>
    </location>
</feature>
<dbReference type="NCBIfam" id="TIGR03508">
    <property type="entry name" value="decahem_SO"/>
    <property type="match status" value="1"/>
</dbReference>
<dbReference type="Gene3D" id="1.10.1130.10">
    <property type="entry name" value="Flavocytochrome C3, Chain A"/>
    <property type="match status" value="1"/>
</dbReference>
<feature type="domain" description="Doubled CXXCH motif" evidence="3">
    <location>
        <begin position="177"/>
        <end position="218"/>
    </location>
</feature>
<feature type="domain" description="Cytochrome c-type protein NrfB-like" evidence="4">
    <location>
        <begin position="72"/>
        <end position="152"/>
    </location>
</feature>
<dbReference type="Proteomes" id="UP000197535">
    <property type="component" value="Unassembled WGS sequence"/>
</dbReference>
<evidence type="ECO:0000259" key="3">
    <source>
        <dbReference type="Pfam" id="PF09699"/>
    </source>
</evidence>
<sequence length="309" mass="33524">MKFWQKVATTLALAAGLAAASPAFAAKGPQIDGAKNDDAVCTRCHDQSEKNPVLSIYQTRHGVKADTRTPTCQGCHGASEAHVKNTANTSVRPPVDSFSAKGKNATNAEIQTCYGCHNSGKRSHWAGSAHEKADVVCTQCHTMHTANDRVQNKLTQPEVCFTCHKEQRAMYTRPSRHPIKDGKMACSDCHNPHGTAGEKLMVRDSVNATCYTCHMEKRGPFIRGHQPAQEDCSLCHNPHGTTTPNLLKARPPFLCQQCHEPATHQGRNASLTGTATAANTAARGCVNCHTNIHGTNNPANINNERTMRR</sequence>
<dbReference type="AlphaFoldDB" id="A0A254TAB9"/>
<proteinExistence type="predicted"/>
<keyword evidence="1 2" id="KW-0732">Signal</keyword>
<evidence type="ECO:0000313" key="6">
    <source>
        <dbReference type="Proteomes" id="UP000197535"/>
    </source>
</evidence>
<dbReference type="Pfam" id="PF09699">
    <property type="entry name" value="Paired_CXXCH_1"/>
    <property type="match status" value="2"/>
</dbReference>
<evidence type="ECO:0000259" key="4">
    <source>
        <dbReference type="Pfam" id="PF22678"/>
    </source>
</evidence>
<dbReference type="InterPro" id="IPR053875">
    <property type="entry name" value="Cytochrom_c_NrfB-like_dom"/>
</dbReference>
<name>A0A254TAB9_9BURK</name>
<feature type="chain" id="PRO_5012626221" evidence="2">
    <location>
        <begin position="26"/>
        <end position="309"/>
    </location>
</feature>
<dbReference type="Gene3D" id="1.10.1130.20">
    <property type="match status" value="1"/>
</dbReference>
<dbReference type="InterPro" id="IPR051829">
    <property type="entry name" value="Multiheme_Cytochr_ET"/>
</dbReference>
<dbReference type="PANTHER" id="PTHR35038">
    <property type="entry name" value="DISSIMILATORY SULFITE REDUCTASE SIRA"/>
    <property type="match status" value="1"/>
</dbReference>
<comment type="caution">
    <text evidence="5">The sequence shown here is derived from an EMBL/GenBank/DDBJ whole genome shotgun (WGS) entry which is preliminary data.</text>
</comment>
<keyword evidence="6" id="KW-1185">Reference proteome</keyword>
<dbReference type="RefSeq" id="WP_088706423.1">
    <property type="nucleotide sequence ID" value="NZ_LSTO01000001.1"/>
</dbReference>
<dbReference type="GO" id="GO:0016491">
    <property type="term" value="F:oxidoreductase activity"/>
    <property type="evidence" value="ECO:0007669"/>
    <property type="project" value="TreeGrafter"/>
</dbReference>
<dbReference type="Pfam" id="PF22678">
    <property type="entry name" value="Cytochrom_c_NrfB-like"/>
    <property type="match status" value="1"/>
</dbReference>
<dbReference type="PANTHER" id="PTHR35038:SF6">
    <property type="entry name" value="SURFACE LOCALIZED DECAHEME CYTOCHROME C LIPOPROTEIN"/>
    <property type="match status" value="1"/>
</dbReference>
<organism evidence="5 6">
    <name type="scientific">Noviherbaspirillum denitrificans</name>
    <dbReference type="NCBI Taxonomy" id="1968433"/>
    <lineage>
        <taxon>Bacteria</taxon>
        <taxon>Pseudomonadati</taxon>
        <taxon>Pseudomonadota</taxon>
        <taxon>Betaproteobacteria</taxon>
        <taxon>Burkholderiales</taxon>
        <taxon>Oxalobacteraceae</taxon>
        <taxon>Noviherbaspirillum</taxon>
    </lineage>
</organism>
<evidence type="ECO:0000256" key="1">
    <source>
        <dbReference type="ARBA" id="ARBA00022729"/>
    </source>
</evidence>
<gene>
    <name evidence="5" type="ORF">AYR66_08305</name>
</gene>
<dbReference type="NCBIfam" id="TIGR01905">
    <property type="entry name" value="paired_CXXCH_1"/>
    <property type="match status" value="3"/>
</dbReference>
<reference evidence="5 6" key="1">
    <citation type="submission" date="2016-02" db="EMBL/GenBank/DDBJ databases">
        <authorList>
            <person name="Wen L."/>
            <person name="He K."/>
            <person name="Yang H."/>
        </authorList>
    </citation>
    <scope>NUCLEOTIDE SEQUENCE [LARGE SCALE GENOMIC DNA]</scope>
    <source>
        <strain evidence="5 6">TSA40</strain>
    </source>
</reference>